<dbReference type="PROSITE" id="PS51900">
    <property type="entry name" value="CB"/>
    <property type="match status" value="1"/>
</dbReference>
<dbReference type="GO" id="GO:0006310">
    <property type="term" value="P:DNA recombination"/>
    <property type="evidence" value="ECO:0007669"/>
    <property type="project" value="UniProtKB-KW"/>
</dbReference>
<protein>
    <submittedName>
        <fullName evidence="6">Tyrosine recombinase XerC</fullName>
    </submittedName>
</protein>
<dbReference type="Pfam" id="PF00589">
    <property type="entry name" value="Phage_integrase"/>
    <property type="match status" value="1"/>
</dbReference>
<dbReference type="CDD" id="cd01189">
    <property type="entry name" value="INT_ICEBs1_C_like"/>
    <property type="match status" value="1"/>
</dbReference>
<dbReference type="InterPro" id="IPR044068">
    <property type="entry name" value="CB"/>
</dbReference>
<dbReference type="PROSITE" id="PS51898">
    <property type="entry name" value="TYR_RECOMBINASE"/>
    <property type="match status" value="1"/>
</dbReference>
<gene>
    <name evidence="6" type="primary">xerC_64</name>
    <name evidence="6" type="ORF">SDC9_51684</name>
</gene>
<comment type="caution">
    <text evidence="6">The sequence shown here is derived from an EMBL/GenBank/DDBJ whole genome shotgun (WGS) entry which is preliminary data.</text>
</comment>
<sequence>MVAGHLTEKKGLYYIVLQYPTWEGVYKHKWIPTKLHVKGNKKRAEEMLMEARRNFVPETAPVEKDMLFADFLEKWLEINKPAIQLTTYSSYSNMVKRVIGPYFRKKKITLSGLKPMDIQNYYTEELKRVKASSVLHYNVVIHKALKYAFKTDLIPSNPADKIERPRKERFTGSFYDSEEMDKLFEAVKGTRLELPVFLGAFYGLRRSEVLGLKWDAIDFSKNTLTIQHTVVECCIDGKQIFVQSDSTKTKSSMRTLPLVPQFREKLLAVKQQQEENQKLCGNSYGKDYKGYVCVNEMGDLTKPSYITDTFQKVLKRNGLRKIRFHDLRHSCASMLLRNNVPMKQIQEWLGHSDFSTTANIYAHLDYSSKISSAEALMAGVHLDGMM</sequence>
<organism evidence="6">
    <name type="scientific">bioreactor metagenome</name>
    <dbReference type="NCBI Taxonomy" id="1076179"/>
    <lineage>
        <taxon>unclassified sequences</taxon>
        <taxon>metagenomes</taxon>
        <taxon>ecological metagenomes</taxon>
    </lineage>
</organism>
<name>A0A644WTB3_9ZZZZ</name>
<dbReference type="InterPro" id="IPR013762">
    <property type="entry name" value="Integrase-like_cat_sf"/>
</dbReference>
<keyword evidence="1" id="KW-0229">DNA integration</keyword>
<feature type="domain" description="Tyr recombinase" evidence="4">
    <location>
        <begin position="169"/>
        <end position="374"/>
    </location>
</feature>
<dbReference type="InterPro" id="IPR050090">
    <property type="entry name" value="Tyrosine_recombinase_XerCD"/>
</dbReference>
<dbReference type="InterPro" id="IPR011010">
    <property type="entry name" value="DNA_brk_join_enz"/>
</dbReference>
<reference evidence="6" key="1">
    <citation type="submission" date="2019-08" db="EMBL/GenBank/DDBJ databases">
        <authorList>
            <person name="Kucharzyk K."/>
            <person name="Murdoch R.W."/>
            <person name="Higgins S."/>
            <person name="Loffler F."/>
        </authorList>
    </citation>
    <scope>NUCLEOTIDE SEQUENCE</scope>
</reference>
<dbReference type="GO" id="GO:0015074">
    <property type="term" value="P:DNA integration"/>
    <property type="evidence" value="ECO:0007669"/>
    <property type="project" value="UniProtKB-KW"/>
</dbReference>
<dbReference type="PANTHER" id="PTHR30349:SF41">
    <property type="entry name" value="INTEGRASE_RECOMBINASE PROTEIN MJ0367-RELATED"/>
    <property type="match status" value="1"/>
</dbReference>
<dbReference type="EMBL" id="VSSQ01001128">
    <property type="protein sequence ID" value="MPM05394.1"/>
    <property type="molecule type" value="Genomic_DNA"/>
</dbReference>
<dbReference type="GO" id="GO:0003677">
    <property type="term" value="F:DNA binding"/>
    <property type="evidence" value="ECO:0007669"/>
    <property type="project" value="UniProtKB-KW"/>
</dbReference>
<proteinExistence type="predicted"/>
<dbReference type="InterPro" id="IPR002104">
    <property type="entry name" value="Integrase_catalytic"/>
</dbReference>
<evidence type="ECO:0000256" key="2">
    <source>
        <dbReference type="ARBA" id="ARBA00023125"/>
    </source>
</evidence>
<dbReference type="Gene3D" id="1.10.443.10">
    <property type="entry name" value="Intergrase catalytic core"/>
    <property type="match status" value="1"/>
</dbReference>
<feature type="domain" description="Core-binding (CB)" evidence="5">
    <location>
        <begin position="66"/>
        <end position="149"/>
    </location>
</feature>
<dbReference type="InterPro" id="IPR004107">
    <property type="entry name" value="Integrase_SAM-like_N"/>
</dbReference>
<evidence type="ECO:0000313" key="6">
    <source>
        <dbReference type="EMBL" id="MPM05394.1"/>
    </source>
</evidence>
<accession>A0A644WTB3</accession>
<dbReference type="AlphaFoldDB" id="A0A644WTB3"/>
<dbReference type="Pfam" id="PF14659">
    <property type="entry name" value="Phage_int_SAM_3"/>
    <property type="match status" value="1"/>
</dbReference>
<dbReference type="SUPFAM" id="SSF56349">
    <property type="entry name" value="DNA breaking-rejoining enzymes"/>
    <property type="match status" value="1"/>
</dbReference>
<dbReference type="InterPro" id="IPR010998">
    <property type="entry name" value="Integrase_recombinase_N"/>
</dbReference>
<evidence type="ECO:0000259" key="4">
    <source>
        <dbReference type="PROSITE" id="PS51898"/>
    </source>
</evidence>
<evidence type="ECO:0000256" key="3">
    <source>
        <dbReference type="ARBA" id="ARBA00023172"/>
    </source>
</evidence>
<evidence type="ECO:0000259" key="5">
    <source>
        <dbReference type="PROSITE" id="PS51900"/>
    </source>
</evidence>
<keyword evidence="2" id="KW-0238">DNA-binding</keyword>
<evidence type="ECO:0000256" key="1">
    <source>
        <dbReference type="ARBA" id="ARBA00022908"/>
    </source>
</evidence>
<dbReference type="Gene3D" id="1.10.150.130">
    <property type="match status" value="1"/>
</dbReference>
<dbReference type="PANTHER" id="PTHR30349">
    <property type="entry name" value="PHAGE INTEGRASE-RELATED"/>
    <property type="match status" value="1"/>
</dbReference>
<keyword evidence="3" id="KW-0233">DNA recombination</keyword>